<feature type="compositionally biased region" description="Basic and acidic residues" evidence="9">
    <location>
        <begin position="362"/>
        <end position="379"/>
    </location>
</feature>
<feature type="compositionally biased region" description="Basic residues" evidence="9">
    <location>
        <begin position="564"/>
        <end position="575"/>
    </location>
</feature>
<dbReference type="GO" id="GO:0003697">
    <property type="term" value="F:single-stranded DNA binding"/>
    <property type="evidence" value="ECO:0007669"/>
    <property type="project" value="TreeGrafter"/>
</dbReference>
<comment type="caution">
    <text evidence="10">The sequence shown here is derived from an EMBL/GenBank/DDBJ whole genome shotgun (WGS) entry which is preliminary data.</text>
</comment>
<feature type="compositionally biased region" description="Polar residues" evidence="9">
    <location>
        <begin position="186"/>
        <end position="198"/>
    </location>
</feature>
<name>A0A438NIJ1_EXOME</name>
<dbReference type="GO" id="GO:0003688">
    <property type="term" value="F:DNA replication origin binding"/>
    <property type="evidence" value="ECO:0007669"/>
    <property type="project" value="TreeGrafter"/>
</dbReference>
<feature type="compositionally biased region" description="Basic residues" evidence="9">
    <location>
        <begin position="433"/>
        <end position="447"/>
    </location>
</feature>
<feature type="compositionally biased region" description="Polar residues" evidence="9">
    <location>
        <begin position="209"/>
        <end position="219"/>
    </location>
</feature>
<proteinExistence type="inferred from homology"/>
<feature type="region of interest" description="Disordered" evidence="9">
    <location>
        <begin position="79"/>
        <end position="234"/>
    </location>
</feature>
<protein>
    <recommendedName>
        <fullName evidence="3 8">DNA replication regulator SLD2</fullName>
    </recommendedName>
</protein>
<keyword evidence="4 8" id="KW-0235">DNA replication</keyword>
<dbReference type="GO" id="GO:0031261">
    <property type="term" value="C:DNA replication preinitiation complex"/>
    <property type="evidence" value="ECO:0007669"/>
    <property type="project" value="TreeGrafter"/>
</dbReference>
<feature type="compositionally biased region" description="Polar residues" evidence="9">
    <location>
        <begin position="605"/>
        <end position="614"/>
    </location>
</feature>
<dbReference type="InterPro" id="IPR040203">
    <property type="entry name" value="Sld2"/>
</dbReference>
<evidence type="ECO:0000256" key="9">
    <source>
        <dbReference type="SAM" id="MobiDB-lite"/>
    </source>
</evidence>
<feature type="compositionally biased region" description="Basic and acidic residues" evidence="9">
    <location>
        <begin position="483"/>
        <end position="515"/>
    </location>
</feature>
<evidence type="ECO:0000256" key="3">
    <source>
        <dbReference type="ARBA" id="ARBA00018363"/>
    </source>
</evidence>
<keyword evidence="6 8" id="KW-0131">Cell cycle</keyword>
<feature type="compositionally biased region" description="Basic and acidic residues" evidence="9">
    <location>
        <begin position="107"/>
        <end position="121"/>
    </location>
</feature>
<comment type="subcellular location">
    <subcellularLocation>
        <location evidence="1 8">Nucleus</location>
    </subcellularLocation>
</comment>
<evidence type="ECO:0000313" key="10">
    <source>
        <dbReference type="EMBL" id="RVX75546.1"/>
    </source>
</evidence>
<dbReference type="Gene3D" id="1.10.10.1460">
    <property type="match status" value="1"/>
</dbReference>
<dbReference type="Pfam" id="PF11719">
    <property type="entry name" value="Drc1-Sld2"/>
    <property type="match status" value="1"/>
</dbReference>
<evidence type="ECO:0000256" key="4">
    <source>
        <dbReference type="ARBA" id="ARBA00022705"/>
    </source>
</evidence>
<evidence type="ECO:0000256" key="1">
    <source>
        <dbReference type="ARBA" id="ARBA00004123"/>
    </source>
</evidence>
<evidence type="ECO:0000256" key="8">
    <source>
        <dbReference type="RuleBase" id="RU367067"/>
    </source>
</evidence>
<feature type="region of interest" description="Disordered" evidence="9">
    <location>
        <begin position="34"/>
        <end position="54"/>
    </location>
</feature>
<dbReference type="Proteomes" id="UP000288859">
    <property type="component" value="Unassembled WGS sequence"/>
</dbReference>
<feature type="region of interest" description="Disordered" evidence="9">
    <location>
        <begin position="323"/>
        <end position="398"/>
    </location>
</feature>
<evidence type="ECO:0000256" key="6">
    <source>
        <dbReference type="ARBA" id="ARBA00023306"/>
    </source>
</evidence>
<sequence length="640" mass="71109">MGDEIPPLDTPKKRTLQAQAETLKAALKDFERTYASSHHGRKPGREDIKADPVISSKYKEYNKVRDVLAGKVGLNVLTASSQPQRQSRSTSHIRKDSAVSLTPFRQQHKETPSKARAHPNDLDPYDAPSSASPRPMLRAVGPTPHRDGTILGIFDLLSSGGSRRGTHETPSSKKRKRDALGPNAEHVNSTLPSNAQTPNHRKSPERKTNSSLLAATTPGSGPATGRRNLSRTPASESKRFMLDHFFATPSAVRFATMIAGDVGEDQAKTPGGHKTPLRDSVLGLSPAKDVNDQFAAQSMDATPPYLKRSVSFKERLLFASATGPTSNNTVAENNTSPTSTRTVTRGPRHLRFGPKPLSQIIADRENHIRELREEEERRRSQTQTQDAESPEDRIQDREEDLDDDLDALREMEHGEINLVVGDGPPPGDQPVRIWKKKGQKRTTRRAIMRPVKMKPSALPKFVAAEDPEEELFEDEEEEDQEETVTRNDENHTIADTKADVHDEAFSDPDLDHLIAEAELATQAGPTEQEPPSDIDDEFISSGDELGQDFRSDYDNSSRSNPTKSRSKTSGVKKHTSNTTSSKTKQQQSRKSKVNDTRDDWETRKINPNAQSHMNFRSLKIRNKNSKAKGHGRGKFGRGRR</sequence>
<feature type="compositionally biased region" description="Low complexity" evidence="9">
    <location>
        <begin position="80"/>
        <end position="90"/>
    </location>
</feature>
<dbReference type="OrthoDB" id="8775810at2759"/>
<dbReference type="GO" id="GO:0006270">
    <property type="term" value="P:DNA replication initiation"/>
    <property type="evidence" value="ECO:0007669"/>
    <property type="project" value="UniProtKB-UniRule"/>
</dbReference>
<dbReference type="GO" id="GO:1902977">
    <property type="term" value="P:mitotic DNA replication preinitiation complex assembly"/>
    <property type="evidence" value="ECO:0007669"/>
    <property type="project" value="TreeGrafter"/>
</dbReference>
<feature type="compositionally biased region" description="Low complexity" evidence="9">
    <location>
        <begin position="576"/>
        <end position="588"/>
    </location>
</feature>
<dbReference type="CDD" id="cd22289">
    <property type="entry name" value="RecQL4_SLD2_NTD"/>
    <property type="match status" value="1"/>
</dbReference>
<evidence type="ECO:0000256" key="7">
    <source>
        <dbReference type="ARBA" id="ARBA00025253"/>
    </source>
</evidence>
<feature type="compositionally biased region" description="Polar residues" evidence="9">
    <location>
        <begin position="323"/>
        <end position="343"/>
    </location>
</feature>
<keyword evidence="5 8" id="KW-0539">Nucleus</keyword>
<dbReference type="GO" id="GO:0000727">
    <property type="term" value="P:double-strand break repair via break-induced replication"/>
    <property type="evidence" value="ECO:0007669"/>
    <property type="project" value="TreeGrafter"/>
</dbReference>
<feature type="region of interest" description="Disordered" evidence="9">
    <location>
        <begin position="417"/>
        <end position="640"/>
    </location>
</feature>
<organism evidence="10 11">
    <name type="scientific">Exophiala mesophila</name>
    <name type="common">Black yeast-like fungus</name>
    <dbReference type="NCBI Taxonomy" id="212818"/>
    <lineage>
        <taxon>Eukaryota</taxon>
        <taxon>Fungi</taxon>
        <taxon>Dikarya</taxon>
        <taxon>Ascomycota</taxon>
        <taxon>Pezizomycotina</taxon>
        <taxon>Eurotiomycetes</taxon>
        <taxon>Chaetothyriomycetidae</taxon>
        <taxon>Chaetothyriales</taxon>
        <taxon>Herpotrichiellaceae</taxon>
        <taxon>Exophiala</taxon>
    </lineage>
</organism>
<dbReference type="PANTHER" id="PTHR28124">
    <property type="entry name" value="DNA REPLICATION REGULATOR SLD2"/>
    <property type="match status" value="1"/>
</dbReference>
<gene>
    <name evidence="10" type="ORF">B0A52_00899</name>
</gene>
<dbReference type="InterPro" id="IPR021110">
    <property type="entry name" value="DNA_rep_checkpnt_protein"/>
</dbReference>
<comment type="function">
    <text evidence="7 8">Has a role in the initiation of DNA replication. Required at S-phase checkpoint.</text>
</comment>
<evidence type="ECO:0000313" key="11">
    <source>
        <dbReference type="Proteomes" id="UP000288859"/>
    </source>
</evidence>
<feature type="compositionally biased region" description="Acidic residues" evidence="9">
    <location>
        <begin position="465"/>
        <end position="482"/>
    </location>
</feature>
<feature type="compositionally biased region" description="Basic residues" evidence="9">
    <location>
        <begin position="618"/>
        <end position="640"/>
    </location>
</feature>
<reference evidence="10 11" key="1">
    <citation type="submission" date="2017-03" db="EMBL/GenBank/DDBJ databases">
        <title>Genomes of endolithic fungi from Antarctica.</title>
        <authorList>
            <person name="Coleine C."/>
            <person name="Masonjones S."/>
            <person name="Stajich J.E."/>
        </authorList>
    </citation>
    <scope>NUCLEOTIDE SEQUENCE [LARGE SCALE GENOMIC DNA]</scope>
    <source>
        <strain evidence="10 11">CCFEE 6314</strain>
    </source>
</reference>
<feature type="compositionally biased region" description="Basic and acidic residues" evidence="9">
    <location>
        <begin position="592"/>
        <end position="604"/>
    </location>
</feature>
<comment type="similarity">
    <text evidence="2 8">Belongs to the SLD2 family.</text>
</comment>
<dbReference type="AlphaFoldDB" id="A0A438NIJ1"/>
<evidence type="ECO:0000256" key="5">
    <source>
        <dbReference type="ARBA" id="ARBA00023242"/>
    </source>
</evidence>
<dbReference type="EMBL" id="NAJM01000002">
    <property type="protein sequence ID" value="RVX75546.1"/>
    <property type="molecule type" value="Genomic_DNA"/>
</dbReference>
<dbReference type="PANTHER" id="PTHR28124:SF1">
    <property type="entry name" value="DNA REPLICATION REGULATOR SLD2"/>
    <property type="match status" value="1"/>
</dbReference>
<accession>A0A438NIJ1</accession>
<evidence type="ECO:0000256" key="2">
    <source>
        <dbReference type="ARBA" id="ARBA00007276"/>
    </source>
</evidence>